<dbReference type="Gene3D" id="1.10.472.10">
    <property type="entry name" value="Cyclin-like"/>
    <property type="match status" value="2"/>
</dbReference>
<dbReference type="InterPro" id="IPR039361">
    <property type="entry name" value="Cyclin"/>
</dbReference>
<evidence type="ECO:0000259" key="7">
    <source>
        <dbReference type="SMART" id="SM00385"/>
    </source>
</evidence>
<keyword evidence="4" id="KW-0131">Cell cycle</keyword>
<dbReference type="InterPro" id="IPR046965">
    <property type="entry name" value="Cyclin_A/B-like"/>
</dbReference>
<dbReference type="CDD" id="cd20562">
    <property type="entry name" value="CYCLIN_AtCycA_like_rpt1"/>
    <property type="match status" value="1"/>
</dbReference>
<dbReference type="EnsemblPlants" id="Kaladp0092s0120.1.v1.1">
    <property type="protein sequence ID" value="Kaladp0092s0120.1.v1.1"/>
    <property type="gene ID" value="Kaladp0092s0120.v1.1"/>
</dbReference>
<dbReference type="InterPro" id="IPR013763">
    <property type="entry name" value="Cyclin-like_dom"/>
</dbReference>
<dbReference type="Gramene" id="Kaladp0092s0120.1.v1.1">
    <property type="protein sequence ID" value="Kaladp0092s0120.1.v1.1"/>
    <property type="gene ID" value="Kaladp0092s0120.v1.1"/>
</dbReference>
<dbReference type="Proteomes" id="UP000594263">
    <property type="component" value="Unplaced"/>
</dbReference>
<evidence type="ECO:0000259" key="8">
    <source>
        <dbReference type="SMART" id="SM01332"/>
    </source>
</evidence>
<dbReference type="SMART" id="SM01332">
    <property type="entry name" value="Cyclin_C"/>
    <property type="match status" value="1"/>
</dbReference>
<protein>
    <submittedName>
        <fullName evidence="9">Uncharacterized protein</fullName>
    </submittedName>
</protein>
<evidence type="ECO:0000313" key="9">
    <source>
        <dbReference type="EnsemblPlants" id="Kaladp0092s0120.2.v1.1"/>
    </source>
</evidence>
<accession>A0A7N0UX22</accession>
<dbReference type="Pfam" id="PF02984">
    <property type="entry name" value="Cyclin_C"/>
    <property type="match status" value="1"/>
</dbReference>
<dbReference type="PIRSF" id="PIRSF001771">
    <property type="entry name" value="Cyclin_A_B_D_E"/>
    <property type="match status" value="1"/>
</dbReference>
<dbReference type="PANTHER" id="PTHR10177">
    <property type="entry name" value="CYCLINS"/>
    <property type="match status" value="1"/>
</dbReference>
<feature type="domain" description="Cyclin-like" evidence="7">
    <location>
        <begin position="352"/>
        <end position="440"/>
    </location>
</feature>
<dbReference type="InterPro" id="IPR036915">
    <property type="entry name" value="Cyclin-like_sf"/>
</dbReference>
<sequence>MKKETSSVASVGVPAATGRMTRARAATLKENAGQLKGKATVLQDLRRPPRPPLSKATSNGKNLATAPLGKRKAALQDVTNVCCRSSSCASADTVRNVKKAKKADVKVVAAVPFVSVENRLPKAGPNTATENTVKTEIRPDSELVNFSTTVNHKPDILVSRSTTNQRIRTNKKPLLPRTAVLKAQKGISLESLEKSSDPRISELDFDHKDPQLCSLYAPEIYNHLRVAELNRRPSSDFMETKQRDISQTMRGILVDWLVEVSEEYKLVPDTLYLTVYLIDWFLANNFIERQRLQLLGITCMLLASKYEEICAPRVEEFCFVTDNTYTKEEVLKMETEVLTNVNFQLYMPTAKSFLRRFVRAAQASYENPSLELEYLADYLAELTLVDYDFLKFLPSAIAASAVFLARWTLDQSTHPWNATLEYYTLYKSSDLKSSILALRNLQLNTNNCPLHVIRAKYMQQKFKSVAALSSPKLPEKLF</sequence>
<keyword evidence="10" id="KW-1185">Reference proteome</keyword>
<evidence type="ECO:0000256" key="6">
    <source>
        <dbReference type="SAM" id="MobiDB-lite"/>
    </source>
</evidence>
<feature type="region of interest" description="Disordered" evidence="6">
    <location>
        <begin position="1"/>
        <end position="67"/>
    </location>
</feature>
<dbReference type="FunFam" id="1.10.472.10:FF:000167">
    <property type="entry name" value="Mitotic cyclin 6"/>
    <property type="match status" value="1"/>
</dbReference>
<dbReference type="GO" id="GO:0051301">
    <property type="term" value="P:cell division"/>
    <property type="evidence" value="ECO:0007669"/>
    <property type="project" value="UniProtKB-KW"/>
</dbReference>
<keyword evidence="3 5" id="KW-0195">Cyclin</keyword>
<evidence type="ECO:0000256" key="3">
    <source>
        <dbReference type="ARBA" id="ARBA00023127"/>
    </source>
</evidence>
<evidence type="ECO:0000256" key="1">
    <source>
        <dbReference type="ARBA" id="ARBA00006955"/>
    </source>
</evidence>
<dbReference type="Gramene" id="Kaladp0092s0120.2.v1.1">
    <property type="protein sequence ID" value="Kaladp0092s0120.2.v1.1"/>
    <property type="gene ID" value="Kaladp0092s0120.v1.1"/>
</dbReference>
<dbReference type="Pfam" id="PF00134">
    <property type="entry name" value="Cyclin_N"/>
    <property type="match status" value="1"/>
</dbReference>
<keyword evidence="2" id="KW-0132">Cell division</keyword>
<feature type="domain" description="Cyclin-like" evidence="7">
    <location>
        <begin position="255"/>
        <end position="339"/>
    </location>
</feature>
<dbReference type="GO" id="GO:0016538">
    <property type="term" value="F:cyclin-dependent protein serine/threonine kinase regulator activity"/>
    <property type="evidence" value="ECO:0007669"/>
    <property type="project" value="InterPro"/>
</dbReference>
<dbReference type="FunFam" id="1.10.472.10:FF:000013">
    <property type="entry name" value="Cyclin A1"/>
    <property type="match status" value="1"/>
</dbReference>
<dbReference type="SUPFAM" id="SSF47954">
    <property type="entry name" value="Cyclin-like"/>
    <property type="match status" value="2"/>
</dbReference>
<dbReference type="EnsemblPlants" id="Kaladp0092s0120.2.v1.1">
    <property type="protein sequence ID" value="Kaladp0092s0120.2.v1.1"/>
    <property type="gene ID" value="Kaladp0092s0120.v1.1"/>
</dbReference>
<evidence type="ECO:0000256" key="4">
    <source>
        <dbReference type="ARBA" id="ARBA00023306"/>
    </source>
</evidence>
<dbReference type="InterPro" id="IPR004367">
    <property type="entry name" value="Cyclin_C-dom"/>
</dbReference>
<reference evidence="9" key="1">
    <citation type="submission" date="2021-01" db="UniProtKB">
        <authorList>
            <consortium name="EnsemblPlants"/>
        </authorList>
    </citation>
    <scope>IDENTIFICATION</scope>
</reference>
<evidence type="ECO:0000313" key="10">
    <source>
        <dbReference type="Proteomes" id="UP000594263"/>
    </source>
</evidence>
<evidence type="ECO:0000256" key="2">
    <source>
        <dbReference type="ARBA" id="ARBA00022618"/>
    </source>
</evidence>
<feature type="domain" description="Cyclin C-terminal" evidence="8">
    <location>
        <begin position="348"/>
        <end position="471"/>
    </location>
</feature>
<dbReference type="InterPro" id="IPR006671">
    <property type="entry name" value="Cyclin_N"/>
</dbReference>
<dbReference type="CDD" id="cd20506">
    <property type="entry name" value="CYCLIN_AtCycA-like_rpt2"/>
    <property type="match status" value="1"/>
</dbReference>
<dbReference type="SMART" id="SM00385">
    <property type="entry name" value="CYCLIN"/>
    <property type="match status" value="2"/>
</dbReference>
<feature type="compositionally biased region" description="Low complexity" evidence="6">
    <location>
        <begin position="15"/>
        <end position="26"/>
    </location>
</feature>
<organism evidence="9 10">
    <name type="scientific">Kalanchoe fedtschenkoi</name>
    <name type="common">Lavender scallops</name>
    <name type="synonym">South American air plant</name>
    <dbReference type="NCBI Taxonomy" id="63787"/>
    <lineage>
        <taxon>Eukaryota</taxon>
        <taxon>Viridiplantae</taxon>
        <taxon>Streptophyta</taxon>
        <taxon>Embryophyta</taxon>
        <taxon>Tracheophyta</taxon>
        <taxon>Spermatophyta</taxon>
        <taxon>Magnoliopsida</taxon>
        <taxon>eudicotyledons</taxon>
        <taxon>Gunneridae</taxon>
        <taxon>Pentapetalae</taxon>
        <taxon>Saxifragales</taxon>
        <taxon>Crassulaceae</taxon>
        <taxon>Kalanchoe</taxon>
    </lineage>
</organism>
<evidence type="ECO:0000256" key="5">
    <source>
        <dbReference type="RuleBase" id="RU000383"/>
    </source>
</evidence>
<proteinExistence type="inferred from homology"/>
<dbReference type="AlphaFoldDB" id="A0A7N0UX22"/>
<dbReference type="GO" id="GO:0044772">
    <property type="term" value="P:mitotic cell cycle phase transition"/>
    <property type="evidence" value="ECO:0007669"/>
    <property type="project" value="InterPro"/>
</dbReference>
<comment type="similarity">
    <text evidence="1">Belongs to the cyclin family. Cyclin AB subfamily.</text>
</comment>
<name>A0A7N0UX22_KALFE</name>